<dbReference type="PROSITE" id="PS50089">
    <property type="entry name" value="ZF_RING_2"/>
    <property type="match status" value="1"/>
</dbReference>
<organism evidence="7 8">
    <name type="scientific">Cotia virus</name>
    <dbReference type="NCBI Taxonomy" id="39444"/>
    <lineage>
        <taxon>Viruses</taxon>
        <taxon>Varidnaviria</taxon>
        <taxon>Bamfordvirae</taxon>
        <taxon>Nucleocytoviricota</taxon>
        <taxon>Pokkesviricetes</taxon>
        <taxon>Chitovirales</taxon>
        <taxon>Poxviridae</taxon>
        <taxon>Chordopoxvirinae</taxon>
        <taxon>Oryzopoxvirus</taxon>
        <taxon>Oryzopoxvirus cotia</taxon>
    </lineage>
</organism>
<name>A0A097IW16_9POXV</name>
<sequence length="261" mass="31073">MMMLQIMIYLLICSIIHVKKKYYRYKMDILTIETVNMSNYLIISNTGLDFNIVIMKHNEYINISKMYNIKKKYNSWKRLKNTINVIKNICEEENINIKDSSIRIYVNKLNKDISGVFIHPKIFTSFINWYSSIFANKFANVIEMSNISIMKNIDYCSCYEYNIIYKSIINNDKCFEYMNTNASFILDSYNQLYIESSKEICSVCMDYVLSKPKNYFGIITCNHIFCIECISIWFKNNNTCPVCRKKIYHITKSIVYLKFSK</sequence>
<dbReference type="EMBL" id="KM595078">
    <property type="protein sequence ID" value="AIT70770.1"/>
    <property type="molecule type" value="Genomic_DNA"/>
</dbReference>
<proteinExistence type="predicted"/>
<evidence type="ECO:0000256" key="4">
    <source>
        <dbReference type="PROSITE-ProRule" id="PRU00175"/>
    </source>
</evidence>
<dbReference type="PROSITE" id="PS00518">
    <property type="entry name" value="ZF_RING_1"/>
    <property type="match status" value="1"/>
</dbReference>
<dbReference type="Proteomes" id="UP000121784">
    <property type="component" value="Segment"/>
</dbReference>
<keyword evidence="7" id="KW-0436">Ligase</keyword>
<evidence type="ECO:0000313" key="7">
    <source>
        <dbReference type="EMBL" id="AIT70770.1"/>
    </source>
</evidence>
<dbReference type="SMART" id="SM00184">
    <property type="entry name" value="RING"/>
    <property type="match status" value="1"/>
</dbReference>
<protein>
    <submittedName>
        <fullName evidence="7">Ubiquitin ligase</fullName>
    </submittedName>
</protein>
<dbReference type="Pfam" id="PF04383">
    <property type="entry name" value="KilA-N"/>
    <property type="match status" value="1"/>
</dbReference>
<accession>A0A097IW16</accession>
<evidence type="ECO:0000256" key="1">
    <source>
        <dbReference type="ARBA" id="ARBA00022723"/>
    </source>
</evidence>
<feature type="domain" description="KilA-N" evidence="6">
    <location>
        <begin position="41"/>
        <end position="145"/>
    </location>
</feature>
<dbReference type="GO" id="GO:0016874">
    <property type="term" value="F:ligase activity"/>
    <property type="evidence" value="ECO:0007669"/>
    <property type="project" value="UniProtKB-KW"/>
</dbReference>
<dbReference type="SUPFAM" id="SSF57850">
    <property type="entry name" value="RING/U-box"/>
    <property type="match status" value="1"/>
</dbReference>
<evidence type="ECO:0000256" key="2">
    <source>
        <dbReference type="ARBA" id="ARBA00022771"/>
    </source>
</evidence>
<dbReference type="InterPro" id="IPR017880">
    <property type="entry name" value="KilA_N"/>
</dbReference>
<dbReference type="InterPro" id="IPR018004">
    <property type="entry name" value="KilA/APSES_HTH"/>
</dbReference>
<dbReference type="InterPro" id="IPR017907">
    <property type="entry name" value="Znf_RING_CS"/>
</dbReference>
<evidence type="ECO:0000313" key="8">
    <source>
        <dbReference type="Proteomes" id="UP000121784"/>
    </source>
</evidence>
<evidence type="ECO:0000259" key="6">
    <source>
        <dbReference type="PROSITE" id="PS51301"/>
    </source>
</evidence>
<dbReference type="Pfam" id="PF13639">
    <property type="entry name" value="zf-RING_2"/>
    <property type="match status" value="1"/>
</dbReference>
<dbReference type="PROSITE" id="PS51301">
    <property type="entry name" value="KILA_N"/>
    <property type="match status" value="1"/>
</dbReference>
<keyword evidence="3" id="KW-0862">Zinc</keyword>
<evidence type="ECO:0000256" key="3">
    <source>
        <dbReference type="ARBA" id="ARBA00022833"/>
    </source>
</evidence>
<gene>
    <name evidence="7" type="primary">155</name>
</gene>
<reference evidence="7 8" key="1">
    <citation type="submission" date="2014-09" db="EMBL/GenBank/DDBJ databases">
        <title>Complete Genome Sequence of the Embu Virus Strain SPAn 880.</title>
        <authorList>
            <person name="Ibrahim M.S."/>
            <person name="Antwerpen M.H."/>
            <person name="Georgi E."/>
            <person name="Vette P."/>
            <person name="Zoeller G."/>
            <person name="Meyer H."/>
        </authorList>
    </citation>
    <scope>NUCLEOTIDE SEQUENCE [LARGE SCALE GENOMIC DNA]</scope>
    <source>
        <strain evidence="7">SPAn880</strain>
    </source>
</reference>
<dbReference type="InterPro" id="IPR013083">
    <property type="entry name" value="Znf_RING/FYVE/PHD"/>
</dbReference>
<keyword evidence="2 4" id="KW-0863">Zinc-finger</keyword>
<evidence type="ECO:0000259" key="5">
    <source>
        <dbReference type="PROSITE" id="PS50089"/>
    </source>
</evidence>
<dbReference type="Gene3D" id="3.30.40.10">
    <property type="entry name" value="Zinc/RING finger domain, C3HC4 (zinc finger)"/>
    <property type="match status" value="1"/>
</dbReference>
<keyword evidence="1" id="KW-0479">Metal-binding</keyword>
<dbReference type="InterPro" id="IPR001841">
    <property type="entry name" value="Znf_RING"/>
</dbReference>
<feature type="domain" description="RING-type" evidence="5">
    <location>
        <begin position="201"/>
        <end position="244"/>
    </location>
</feature>
<dbReference type="GO" id="GO:0008270">
    <property type="term" value="F:zinc ion binding"/>
    <property type="evidence" value="ECO:0007669"/>
    <property type="project" value="UniProtKB-KW"/>
</dbReference>